<evidence type="ECO:0000313" key="3">
    <source>
        <dbReference type="Proteomes" id="UP000704611"/>
    </source>
</evidence>
<evidence type="ECO:0000313" key="2">
    <source>
        <dbReference type="EMBL" id="MBV2130655.1"/>
    </source>
</evidence>
<dbReference type="EMBL" id="JAHRID010000009">
    <property type="protein sequence ID" value="MBV2130655.1"/>
    <property type="molecule type" value="Genomic_DNA"/>
</dbReference>
<comment type="caution">
    <text evidence="2">The sequence shown here is derived from an EMBL/GenBank/DDBJ whole genome shotgun (WGS) entry which is preliminary data.</text>
</comment>
<evidence type="ECO:0008006" key="4">
    <source>
        <dbReference type="Google" id="ProtNLM"/>
    </source>
</evidence>
<dbReference type="Pfam" id="PF07254">
    <property type="entry name" value="Cpta_toxin"/>
    <property type="match status" value="1"/>
</dbReference>
<dbReference type="Proteomes" id="UP000704611">
    <property type="component" value="Unassembled WGS sequence"/>
</dbReference>
<organism evidence="2 3">
    <name type="scientific">Arsukibacterium indicum</name>
    <dbReference type="NCBI Taxonomy" id="2848612"/>
    <lineage>
        <taxon>Bacteria</taxon>
        <taxon>Pseudomonadati</taxon>
        <taxon>Pseudomonadota</taxon>
        <taxon>Gammaproteobacteria</taxon>
        <taxon>Chromatiales</taxon>
        <taxon>Chromatiaceae</taxon>
        <taxon>Arsukibacterium</taxon>
    </lineage>
</organism>
<accession>A0ABS6MPB2</accession>
<keyword evidence="1" id="KW-0812">Transmembrane</keyword>
<evidence type="ECO:0000256" key="1">
    <source>
        <dbReference type="SAM" id="Phobius"/>
    </source>
</evidence>
<dbReference type="RefSeq" id="WP_217670984.1">
    <property type="nucleotide sequence ID" value="NZ_JAHRID010000009.1"/>
</dbReference>
<keyword evidence="1" id="KW-0472">Membrane</keyword>
<dbReference type="InterPro" id="IPR009883">
    <property type="entry name" value="YgfX"/>
</dbReference>
<reference evidence="2 3" key="1">
    <citation type="submission" date="2021-06" db="EMBL/GenBank/DDBJ databases">
        <title>Rheinheimera indica sp. nov., isolated from deep-sea sediment.</title>
        <authorList>
            <person name="Wang Z."/>
            <person name="Zhang X.-Y."/>
        </authorList>
    </citation>
    <scope>NUCLEOTIDE SEQUENCE [LARGE SCALE GENOMIC DNA]</scope>
    <source>
        <strain evidence="2 3">SM2107</strain>
    </source>
</reference>
<feature type="transmembrane region" description="Helical" evidence="1">
    <location>
        <begin position="37"/>
        <end position="57"/>
    </location>
</feature>
<keyword evidence="3" id="KW-1185">Reference proteome</keyword>
<protein>
    <recommendedName>
        <fullName evidence="4">Toxin CptA</fullName>
    </recommendedName>
</protein>
<sequence length="144" mass="16133">MSGCNIAINPSVWRRYGLLVLAVMLFALVVSQPLTQLALWLAAPFVWALYWYGLTLYRQSPVASGLNLHASGQLNWWQSKHPSGQLIAGCLVSEFALLLRWQCAGNKQHSQWLVADQLSAADYRALARQLNQFNWQCSSAKPDS</sequence>
<proteinExistence type="predicted"/>
<name>A0ABS6MPB2_9GAMM</name>
<feature type="transmembrane region" description="Helical" evidence="1">
    <location>
        <begin position="12"/>
        <end position="31"/>
    </location>
</feature>
<gene>
    <name evidence="2" type="ORF">KQY15_16285</name>
</gene>
<keyword evidence="1" id="KW-1133">Transmembrane helix</keyword>